<dbReference type="Proteomes" id="UP000215185">
    <property type="component" value="Chromosome 1"/>
</dbReference>
<proteinExistence type="predicted"/>
<dbReference type="InterPro" id="IPR050661">
    <property type="entry name" value="BglG_antiterminators"/>
</dbReference>
<dbReference type="RefSeq" id="WP_083903307.1">
    <property type="nucleotide sequence ID" value="NZ_LT906439.1"/>
</dbReference>
<dbReference type="OrthoDB" id="95158at2"/>
<organism evidence="9 10">
    <name type="scientific">Streptococcus merionis</name>
    <dbReference type="NCBI Taxonomy" id="400065"/>
    <lineage>
        <taxon>Bacteria</taxon>
        <taxon>Bacillati</taxon>
        <taxon>Bacillota</taxon>
        <taxon>Bacilli</taxon>
        <taxon>Lactobacillales</taxon>
        <taxon>Streptococcaceae</taxon>
        <taxon>Streptococcus</taxon>
    </lineage>
</organism>
<evidence type="ECO:0000256" key="4">
    <source>
        <dbReference type="ARBA" id="ARBA00023159"/>
    </source>
</evidence>
<feature type="domain" description="PTS EIIA type-2" evidence="6">
    <location>
        <begin position="492"/>
        <end position="629"/>
    </location>
</feature>
<name>A0A239SWE7_9STRE</name>
<dbReference type="InterPro" id="IPR036095">
    <property type="entry name" value="PTS_EIIB-like_sf"/>
</dbReference>
<accession>A0A239SWE7</accession>
<dbReference type="Pfam" id="PF00359">
    <property type="entry name" value="PTS_EIIA_2"/>
    <property type="match status" value="1"/>
</dbReference>
<keyword evidence="2" id="KW-0677">Repeat</keyword>
<dbReference type="InterPro" id="IPR016152">
    <property type="entry name" value="PTrfase/Anion_transptr"/>
</dbReference>
<dbReference type="GO" id="GO:0006355">
    <property type="term" value="P:regulation of DNA-templated transcription"/>
    <property type="evidence" value="ECO:0007669"/>
    <property type="project" value="InterPro"/>
</dbReference>
<evidence type="ECO:0000313" key="10">
    <source>
        <dbReference type="Proteomes" id="UP000215185"/>
    </source>
</evidence>
<keyword evidence="3" id="KW-0805">Transcription regulation</keyword>
<dbReference type="PROSITE" id="PS51094">
    <property type="entry name" value="PTS_EIIA_TYPE_2"/>
    <property type="match status" value="1"/>
</dbReference>
<evidence type="ECO:0000256" key="2">
    <source>
        <dbReference type="ARBA" id="ARBA00022737"/>
    </source>
</evidence>
<dbReference type="SUPFAM" id="SSF52794">
    <property type="entry name" value="PTS system IIB component-like"/>
    <property type="match status" value="1"/>
</dbReference>
<dbReference type="InterPro" id="IPR036634">
    <property type="entry name" value="PRD_sf"/>
</dbReference>
<dbReference type="eggNOG" id="COG1762">
    <property type="taxonomic scope" value="Bacteria"/>
</dbReference>
<feature type="domain" description="PTS EIIB type-2" evidence="7">
    <location>
        <begin position="399"/>
        <end position="490"/>
    </location>
</feature>
<evidence type="ECO:0000259" key="7">
    <source>
        <dbReference type="PROSITE" id="PS51099"/>
    </source>
</evidence>
<feature type="domain" description="PRD" evidence="8">
    <location>
        <begin position="177"/>
        <end position="281"/>
    </location>
</feature>
<dbReference type="EMBL" id="LT906439">
    <property type="protein sequence ID" value="SNU89757.1"/>
    <property type="molecule type" value="Genomic_DNA"/>
</dbReference>
<evidence type="ECO:0000313" key="9">
    <source>
        <dbReference type="EMBL" id="SNU89757.1"/>
    </source>
</evidence>
<dbReference type="GO" id="GO:0008982">
    <property type="term" value="F:protein-N(PI)-phosphohistidine-sugar phosphotransferase activity"/>
    <property type="evidence" value="ECO:0007669"/>
    <property type="project" value="InterPro"/>
</dbReference>
<keyword evidence="10" id="KW-1185">Reference proteome</keyword>
<keyword evidence="4" id="KW-0010">Activator</keyword>
<evidence type="ECO:0000259" key="8">
    <source>
        <dbReference type="PROSITE" id="PS51372"/>
    </source>
</evidence>
<dbReference type="InterPro" id="IPR011608">
    <property type="entry name" value="PRD"/>
</dbReference>
<dbReference type="InterPro" id="IPR036388">
    <property type="entry name" value="WH-like_DNA-bd_sf"/>
</dbReference>
<dbReference type="PANTHER" id="PTHR30185:SF13">
    <property type="entry name" value="LICABCH OPERON REGULATOR-RELATED"/>
    <property type="match status" value="1"/>
</dbReference>
<keyword evidence="1" id="KW-0808">Transferase</keyword>
<keyword evidence="5" id="KW-0804">Transcription</keyword>
<dbReference type="PROSITE" id="PS51372">
    <property type="entry name" value="PRD_2"/>
    <property type="match status" value="2"/>
</dbReference>
<dbReference type="GO" id="GO:0009401">
    <property type="term" value="P:phosphoenolpyruvate-dependent sugar phosphotransferase system"/>
    <property type="evidence" value="ECO:0007669"/>
    <property type="project" value="InterPro"/>
</dbReference>
<dbReference type="InterPro" id="IPR013011">
    <property type="entry name" value="PTS_EIIB_2"/>
</dbReference>
<dbReference type="Gene3D" id="1.10.10.10">
    <property type="entry name" value="Winged helix-like DNA-binding domain superfamily/Winged helix DNA-binding domain"/>
    <property type="match status" value="2"/>
</dbReference>
<evidence type="ECO:0000256" key="1">
    <source>
        <dbReference type="ARBA" id="ARBA00022679"/>
    </source>
</evidence>
<sequence>MDNLLLQRIFHFFEDKMYITSAYLGRELSLSSKTVMKIIRDINDITRREGAYFESNPGKGIRLVIEDREKFDTFLTRLSEEPVIPQTQDGRVRYLLTRLIASENAIPIDELADTLFVSRQTVQNDLKVVRDHLKSFNLNLKTIRLKGLIVEGNEFDKRRCLAHTNELPYYEELSIFSPHNEILKKIEKIVSEVLSHFRFKMTDIGFRNLIIHLFIAIKRIENGRFAQNIESQEASFSNEIEKIALEISQAIQAEFSIEMPDEELFFIALHLDSKRLLQKVNGLSGSTIVPDYLYTLVEEMISTVDETYGQHFSDDFDLRVNLSLHLVPLMTRIKYNMFLDNPLFSEIRQRMALSYLMAETATKILENTFNQKIPEQEISYIALHFNLSLQRSREQIRKKNILVVCGSGIGSSELVAYNFRKRFDDYLDKVEVTDIFGIKDQDLSVFDFVISTLNTPLDLSIPVLQVGIFLDDTDMETVEAFLKDHGQPTVRNYFDQSLFISNLEANNKQEALEQIVATVGQQEDIPDNFLELVLNREKAGFTDLESGVAIPHPMELVSDRTFIYVAILEKPIRWNRNDVSLVILLSLKKNHKDNLQDFYRSMSRFLVNKEAVDDVVESRNLQSLINYLT</sequence>
<gene>
    <name evidence="9" type="primary">licR_6</name>
    <name evidence="9" type="ORF">SAMEA4412692_01612</name>
</gene>
<dbReference type="AlphaFoldDB" id="A0A239SWE7"/>
<dbReference type="Gene3D" id="3.40.50.2300">
    <property type="match status" value="1"/>
</dbReference>
<dbReference type="PROSITE" id="PS51099">
    <property type="entry name" value="PTS_EIIB_TYPE_2"/>
    <property type="match status" value="1"/>
</dbReference>
<reference evidence="9 10" key="1">
    <citation type="submission" date="2017-06" db="EMBL/GenBank/DDBJ databases">
        <authorList>
            <consortium name="Pathogen Informatics"/>
        </authorList>
    </citation>
    <scope>NUCLEOTIDE SEQUENCE [LARGE SCALE GENOMIC DNA]</scope>
    <source>
        <strain evidence="9 10">NCTC13788</strain>
    </source>
</reference>
<dbReference type="Gene3D" id="3.40.930.10">
    <property type="entry name" value="Mannitol-specific EII, Chain A"/>
    <property type="match status" value="1"/>
</dbReference>
<protein>
    <submittedName>
        <fullName evidence="9">Transcriptional regulator</fullName>
    </submittedName>
</protein>
<dbReference type="PANTHER" id="PTHR30185">
    <property type="entry name" value="CRYPTIC BETA-GLUCOSIDE BGL OPERON ANTITERMINATOR"/>
    <property type="match status" value="1"/>
</dbReference>
<dbReference type="Gene3D" id="1.10.1790.10">
    <property type="entry name" value="PRD domain"/>
    <property type="match status" value="2"/>
</dbReference>
<dbReference type="CDD" id="cd05568">
    <property type="entry name" value="PTS_IIB_bgl_like"/>
    <property type="match status" value="1"/>
</dbReference>
<evidence type="ECO:0000256" key="3">
    <source>
        <dbReference type="ARBA" id="ARBA00023015"/>
    </source>
</evidence>
<dbReference type="STRING" id="1123308.GCA_000380085_01122"/>
<dbReference type="KEGG" id="smen:SAMEA4412692_1612"/>
<dbReference type="SUPFAM" id="SSF55804">
    <property type="entry name" value="Phoshotransferase/anion transport protein"/>
    <property type="match status" value="1"/>
</dbReference>
<dbReference type="InterPro" id="IPR002178">
    <property type="entry name" value="PTS_EIIA_type-2_dom"/>
</dbReference>
<dbReference type="SUPFAM" id="SSF63520">
    <property type="entry name" value="PTS-regulatory domain, PRD"/>
    <property type="match status" value="2"/>
</dbReference>
<dbReference type="Pfam" id="PF05043">
    <property type="entry name" value="Mga"/>
    <property type="match status" value="1"/>
</dbReference>
<evidence type="ECO:0000259" key="6">
    <source>
        <dbReference type="PROSITE" id="PS51094"/>
    </source>
</evidence>
<dbReference type="Pfam" id="PF00874">
    <property type="entry name" value="PRD"/>
    <property type="match status" value="2"/>
</dbReference>
<feature type="domain" description="PRD" evidence="8">
    <location>
        <begin position="288"/>
        <end position="395"/>
    </location>
</feature>
<dbReference type="eggNOG" id="COG3711">
    <property type="taxonomic scope" value="Bacteria"/>
</dbReference>
<evidence type="ECO:0000256" key="5">
    <source>
        <dbReference type="ARBA" id="ARBA00023163"/>
    </source>
</evidence>
<dbReference type="InterPro" id="IPR007737">
    <property type="entry name" value="Mga_HTH"/>
</dbReference>